<comment type="subcellular location">
    <subcellularLocation>
        <location evidence="1">Cell membrane</location>
        <topology evidence="1">Multi-pass membrane protein</topology>
    </subcellularLocation>
</comment>
<dbReference type="AlphaFoldDB" id="A0A830H2Y9"/>
<reference evidence="7" key="1">
    <citation type="journal article" date="2014" name="Int. J. Syst. Evol. Microbiol.">
        <title>Complete genome sequence of Corynebacterium casei LMG S-19264T (=DSM 44701T), isolated from a smear-ripened cheese.</title>
        <authorList>
            <consortium name="US DOE Joint Genome Institute (JGI-PGF)"/>
            <person name="Walter F."/>
            <person name="Albersmeier A."/>
            <person name="Kalinowski J."/>
            <person name="Ruckert C."/>
        </authorList>
    </citation>
    <scope>NUCLEOTIDE SEQUENCE</scope>
    <source>
        <strain evidence="7">JCM 31740</strain>
    </source>
</reference>
<evidence type="ECO:0000313" key="8">
    <source>
        <dbReference type="Proteomes" id="UP000616143"/>
    </source>
</evidence>
<feature type="transmembrane region" description="Helical" evidence="6">
    <location>
        <begin position="409"/>
        <end position="428"/>
    </location>
</feature>
<dbReference type="PANTHER" id="PTHR42770:SF11">
    <property type="entry name" value="INNER MEMBRANE TRANSPORT PROTEIN YBAT"/>
    <property type="match status" value="1"/>
</dbReference>
<comment type="caution">
    <text evidence="7">The sequence shown here is derived from an EMBL/GenBank/DDBJ whole genome shotgun (WGS) entry which is preliminary data.</text>
</comment>
<dbReference type="GO" id="GO:0022857">
    <property type="term" value="F:transmembrane transporter activity"/>
    <property type="evidence" value="ECO:0007669"/>
    <property type="project" value="InterPro"/>
</dbReference>
<dbReference type="EMBL" id="BMQS01000021">
    <property type="protein sequence ID" value="GGU01962.1"/>
    <property type="molecule type" value="Genomic_DNA"/>
</dbReference>
<evidence type="ECO:0008006" key="9">
    <source>
        <dbReference type="Google" id="ProtNLM"/>
    </source>
</evidence>
<evidence type="ECO:0000256" key="3">
    <source>
        <dbReference type="ARBA" id="ARBA00022692"/>
    </source>
</evidence>
<keyword evidence="3 6" id="KW-0812">Transmembrane</keyword>
<keyword evidence="4 6" id="KW-1133">Transmembrane helix</keyword>
<evidence type="ECO:0000256" key="1">
    <source>
        <dbReference type="ARBA" id="ARBA00004651"/>
    </source>
</evidence>
<dbReference type="InterPro" id="IPR050367">
    <property type="entry name" value="APC_superfamily"/>
</dbReference>
<dbReference type="PANTHER" id="PTHR42770">
    <property type="entry name" value="AMINO ACID TRANSPORTER-RELATED"/>
    <property type="match status" value="1"/>
</dbReference>
<feature type="transmembrane region" description="Helical" evidence="6">
    <location>
        <begin position="96"/>
        <end position="120"/>
    </location>
</feature>
<dbReference type="RefSeq" id="WP_188848618.1">
    <property type="nucleotide sequence ID" value="NZ_BMQS01000021.1"/>
</dbReference>
<proteinExistence type="predicted"/>
<protein>
    <recommendedName>
        <fullName evidence="9">Amino acid permease</fullName>
    </recommendedName>
</protein>
<name>A0A830H2Y9_9CREN</name>
<keyword evidence="5 6" id="KW-0472">Membrane</keyword>
<feature type="transmembrane region" description="Helical" evidence="6">
    <location>
        <begin position="126"/>
        <end position="145"/>
    </location>
</feature>
<accession>A0A830H2Y9</accession>
<feature type="transmembrane region" description="Helical" evidence="6">
    <location>
        <begin position="232"/>
        <end position="257"/>
    </location>
</feature>
<dbReference type="Proteomes" id="UP000616143">
    <property type="component" value="Unassembled WGS sequence"/>
</dbReference>
<feature type="transmembrane region" description="Helical" evidence="6">
    <location>
        <begin position="197"/>
        <end position="220"/>
    </location>
</feature>
<feature type="transmembrane region" description="Helical" evidence="6">
    <location>
        <begin position="277"/>
        <end position="302"/>
    </location>
</feature>
<evidence type="ECO:0000256" key="2">
    <source>
        <dbReference type="ARBA" id="ARBA00022475"/>
    </source>
</evidence>
<evidence type="ECO:0000256" key="4">
    <source>
        <dbReference type="ARBA" id="ARBA00022989"/>
    </source>
</evidence>
<dbReference type="Gene3D" id="1.20.1740.10">
    <property type="entry name" value="Amino acid/polyamine transporter I"/>
    <property type="match status" value="1"/>
</dbReference>
<dbReference type="PIRSF" id="PIRSF006060">
    <property type="entry name" value="AA_transporter"/>
    <property type="match status" value="1"/>
</dbReference>
<evidence type="ECO:0000256" key="6">
    <source>
        <dbReference type="SAM" id="Phobius"/>
    </source>
</evidence>
<feature type="transmembrane region" description="Helical" evidence="6">
    <location>
        <begin position="43"/>
        <end position="63"/>
    </location>
</feature>
<evidence type="ECO:0000256" key="5">
    <source>
        <dbReference type="ARBA" id="ARBA00023136"/>
    </source>
</evidence>
<keyword evidence="2" id="KW-1003">Cell membrane</keyword>
<gene>
    <name evidence="7" type="ORF">GCM10007116_18830</name>
</gene>
<feature type="transmembrane region" description="Helical" evidence="6">
    <location>
        <begin position="157"/>
        <end position="177"/>
    </location>
</feature>
<feature type="transmembrane region" description="Helical" evidence="6">
    <location>
        <begin position="440"/>
        <end position="459"/>
    </location>
</feature>
<sequence length="495" mass="53531">MSKELKKGVLGTWSLAFLTVAALYPMAMGVSNAAAAVSYGGLAAPLILVIGALLILFMSIPVLEYARLTQFAGGYYGLAELGLGRAVGKYVSLLNLIYFVFFDVLTASAFAFIVYTSLFYLANYTLPSWAFVALSIAVLVALYAVNTFNLSVSAKLVVASGVLQLVVMLVFAAFVIARTPYNTLDAFNPARAPGGLGGVMLGTILAGFLFYTGYGVPLFFAEESKAPFRTVWKSIVLGVIVPTLVGIVAVYSEVVAINPANAASLASDWNPAVVAYLPYLGLAGALVYLVVALLGQAFGAFVPGMGSARLIYSMARDKFLDSEWLRRVHPKYGTPANAGLLNLAVGTVATLVVELLMFQLYGYHQGVFNSVFLAGSMVVAYWFLHHMIPDVSLAFIYRRFKVKITNPRNFFVSVVAPAVGLAIFAYSFYEGYSSLTEPYLGGFIFFAITCVAGALYVWWRARRNDLGESVVSTKVNDELLRNLTREAAETQRETK</sequence>
<reference evidence="7" key="2">
    <citation type="submission" date="2020-09" db="EMBL/GenBank/DDBJ databases">
        <authorList>
            <person name="Sun Q."/>
            <person name="Ohkuma M."/>
        </authorList>
    </citation>
    <scope>NUCLEOTIDE SEQUENCE</scope>
    <source>
        <strain evidence="7">JCM 31740</strain>
    </source>
</reference>
<organism evidence="7 8">
    <name type="scientific">Sulfodiicoccus acidiphilus</name>
    <dbReference type="NCBI Taxonomy" id="1670455"/>
    <lineage>
        <taxon>Archaea</taxon>
        <taxon>Thermoproteota</taxon>
        <taxon>Thermoprotei</taxon>
        <taxon>Sulfolobales</taxon>
        <taxon>Sulfolobaceae</taxon>
        <taxon>Sulfodiicoccus</taxon>
    </lineage>
</organism>
<dbReference type="OrthoDB" id="44166at2157"/>
<evidence type="ECO:0000313" key="7">
    <source>
        <dbReference type="EMBL" id="GGU01962.1"/>
    </source>
</evidence>
<dbReference type="InterPro" id="IPR002293">
    <property type="entry name" value="AA/rel_permease1"/>
</dbReference>
<feature type="transmembrane region" description="Helical" evidence="6">
    <location>
        <begin position="340"/>
        <end position="361"/>
    </location>
</feature>
<dbReference type="Pfam" id="PF13520">
    <property type="entry name" value="AA_permease_2"/>
    <property type="match status" value="1"/>
</dbReference>
<dbReference type="GO" id="GO:0005886">
    <property type="term" value="C:plasma membrane"/>
    <property type="evidence" value="ECO:0007669"/>
    <property type="project" value="UniProtKB-SubCell"/>
</dbReference>